<dbReference type="GO" id="GO:0006289">
    <property type="term" value="P:nucleotide-excision repair"/>
    <property type="evidence" value="ECO:0007669"/>
    <property type="project" value="InterPro"/>
</dbReference>
<dbReference type="GO" id="GO:0045951">
    <property type="term" value="P:positive regulation of mitotic recombination"/>
    <property type="evidence" value="ECO:0007669"/>
    <property type="project" value="TreeGrafter"/>
</dbReference>
<evidence type="ECO:0000313" key="12">
    <source>
        <dbReference type="EMBL" id="EDS28354.1"/>
    </source>
</evidence>
<dbReference type="AlphaFoldDB" id="B0XHE1"/>
<dbReference type="InParanoid" id="B0XHE1"/>
<evidence type="ECO:0000256" key="3">
    <source>
        <dbReference type="ARBA" id="ARBA00022741"/>
    </source>
</evidence>
<dbReference type="SUPFAM" id="SSF52540">
    <property type="entry name" value="P-loop containing nucleoside triphosphate hydrolases"/>
    <property type="match status" value="1"/>
</dbReference>
<dbReference type="GO" id="GO:0006366">
    <property type="term" value="P:transcription by RNA polymerase II"/>
    <property type="evidence" value="ECO:0007669"/>
    <property type="project" value="TreeGrafter"/>
</dbReference>
<dbReference type="EnsemblMetazoa" id="CPIJ018703-RA">
    <property type="protein sequence ID" value="CPIJ018703-PA"/>
    <property type="gene ID" value="CPIJ018703"/>
</dbReference>
<dbReference type="OrthoDB" id="272481at2759"/>
<dbReference type="NCBIfam" id="TIGR00604">
    <property type="entry name" value="rad3"/>
    <property type="match status" value="1"/>
</dbReference>
<dbReference type="VEuPathDB" id="VectorBase:CQUJHB000213"/>
<dbReference type="Proteomes" id="UP000002320">
    <property type="component" value="Unassembled WGS sequence"/>
</dbReference>
<evidence type="ECO:0000256" key="8">
    <source>
        <dbReference type="ARBA" id="ARBA00023204"/>
    </source>
</evidence>
<keyword evidence="12" id="KW-0347">Helicase</keyword>
<dbReference type="InterPro" id="IPR014013">
    <property type="entry name" value="Helic_SF1/SF2_ATP-bd_DinG/Rad3"/>
</dbReference>
<keyword evidence="2" id="KW-0479">Metal-binding</keyword>
<dbReference type="GO" id="GO:0016818">
    <property type="term" value="F:hydrolase activity, acting on acid anhydrides, in phosphorus-containing anhydrides"/>
    <property type="evidence" value="ECO:0007669"/>
    <property type="project" value="InterPro"/>
</dbReference>
<evidence type="ECO:0000313" key="13">
    <source>
        <dbReference type="EnsemblMetazoa" id="CPIJ018703-PA"/>
    </source>
</evidence>
<evidence type="ECO:0000256" key="2">
    <source>
        <dbReference type="ARBA" id="ARBA00022485"/>
    </source>
</evidence>
<keyword evidence="5" id="KW-0378">Hydrolase</keyword>
<dbReference type="PRINTS" id="PR00852">
    <property type="entry name" value="XRODRMPGMNTD"/>
</dbReference>
<dbReference type="GO" id="GO:0005524">
    <property type="term" value="F:ATP binding"/>
    <property type="evidence" value="ECO:0007669"/>
    <property type="project" value="UniProtKB-KW"/>
</dbReference>
<dbReference type="STRING" id="7176.B0XHE1"/>
<dbReference type="GO" id="GO:0051539">
    <property type="term" value="F:4 iron, 4 sulfur cluster binding"/>
    <property type="evidence" value="ECO:0007669"/>
    <property type="project" value="UniProtKB-KW"/>
</dbReference>
<gene>
    <name evidence="13" type="primary">6052878</name>
    <name evidence="12" type="ORF">CpipJ_CPIJ018703</name>
</gene>
<dbReference type="PANTHER" id="PTHR11472:SF1">
    <property type="entry name" value="GENERAL TRANSCRIPTION AND DNA REPAIR FACTOR IIH HELICASE SUBUNIT XPD"/>
    <property type="match status" value="1"/>
</dbReference>
<dbReference type="InterPro" id="IPR010614">
    <property type="entry name" value="RAD3-like_helicase_DEAD"/>
</dbReference>
<dbReference type="EMBL" id="DS233146">
    <property type="protein sequence ID" value="EDS28354.1"/>
    <property type="molecule type" value="Genomic_DNA"/>
</dbReference>
<dbReference type="GO" id="GO:0005634">
    <property type="term" value="C:nucleus"/>
    <property type="evidence" value="ECO:0007669"/>
    <property type="project" value="InterPro"/>
</dbReference>
<evidence type="ECO:0000256" key="9">
    <source>
        <dbReference type="ARBA" id="ARBA00044969"/>
    </source>
</evidence>
<dbReference type="KEGG" id="cqu:CpipJ_CPIJ018703"/>
<keyword evidence="2" id="KW-0408">Iron</keyword>
<feature type="domain" description="Helicase ATP-binding" evidence="11">
    <location>
        <begin position="52"/>
        <end position="328"/>
    </location>
</feature>
<dbReference type="InterPro" id="IPR045028">
    <property type="entry name" value="DinG/Rad3-like"/>
</dbReference>
<dbReference type="InterPro" id="IPR006554">
    <property type="entry name" value="Helicase-like_DEXD_c2"/>
</dbReference>
<dbReference type="PROSITE" id="PS51193">
    <property type="entry name" value="HELICASE_ATP_BIND_2"/>
    <property type="match status" value="1"/>
</dbReference>
<dbReference type="GO" id="GO:0003684">
    <property type="term" value="F:damaged DNA binding"/>
    <property type="evidence" value="ECO:0007669"/>
    <property type="project" value="TreeGrafter"/>
</dbReference>
<dbReference type="OMA" id="YAINHAD"/>
<dbReference type="Pfam" id="PF06733">
    <property type="entry name" value="DEAD_2"/>
    <property type="match status" value="1"/>
</dbReference>
<dbReference type="FunFam" id="3.40.50.300:FF:000381">
    <property type="entry name" value="TFIIH basal transcription factor complex helicase subunit"/>
    <property type="match status" value="1"/>
</dbReference>
<dbReference type="HOGENOM" id="CLU_045429_0_0_1"/>
<keyword evidence="7" id="KW-0238">DNA-binding</keyword>
<comment type="catalytic activity">
    <reaction evidence="10">
        <text>ATP + H2O = ADP + phosphate + H(+)</text>
        <dbReference type="Rhea" id="RHEA:13065"/>
        <dbReference type="ChEBI" id="CHEBI:15377"/>
        <dbReference type="ChEBI" id="CHEBI:15378"/>
        <dbReference type="ChEBI" id="CHEBI:30616"/>
        <dbReference type="ChEBI" id="CHEBI:43474"/>
        <dbReference type="ChEBI" id="CHEBI:456216"/>
        <dbReference type="EC" id="5.6.2.3"/>
    </reaction>
</comment>
<keyword evidence="14" id="KW-1185">Reference proteome</keyword>
<dbReference type="SMART" id="SM00488">
    <property type="entry name" value="DEXDc2"/>
    <property type="match status" value="1"/>
</dbReference>
<dbReference type="eggNOG" id="KOG1131">
    <property type="taxonomic scope" value="Eukaryota"/>
</dbReference>
<accession>B0XHE1</accession>
<comment type="cofactor">
    <cofactor evidence="1">
        <name>[4Fe-4S] cluster</name>
        <dbReference type="ChEBI" id="CHEBI:49883"/>
    </cofactor>
</comment>
<dbReference type="InterPro" id="IPR013020">
    <property type="entry name" value="Rad3/Chl1-like"/>
</dbReference>
<reference evidence="13" key="2">
    <citation type="submission" date="2021-02" db="UniProtKB">
        <authorList>
            <consortium name="EnsemblMetazoa"/>
        </authorList>
    </citation>
    <scope>IDENTIFICATION</scope>
    <source>
        <strain evidence="13">JHB</strain>
    </source>
</reference>
<dbReference type="EC" id="5.6.2.3" evidence="9"/>
<dbReference type="GO" id="GO:0043139">
    <property type="term" value="F:5'-3' DNA helicase activity"/>
    <property type="evidence" value="ECO:0007669"/>
    <property type="project" value="UniProtKB-EC"/>
</dbReference>
<dbReference type="InterPro" id="IPR010643">
    <property type="entry name" value="HBB"/>
</dbReference>
<keyword evidence="4" id="KW-0227">DNA damage</keyword>
<dbReference type="FunFam" id="3.40.50.300:FF:000128">
    <property type="entry name" value="Putative DNA repair helicase RAD3"/>
    <property type="match status" value="1"/>
</dbReference>
<keyword evidence="8" id="KW-0234">DNA repair</keyword>
<dbReference type="VEuPathDB" id="VectorBase:CPIJ018703"/>
<evidence type="ECO:0000313" key="14">
    <source>
        <dbReference type="Proteomes" id="UP000002320"/>
    </source>
</evidence>
<dbReference type="PANTHER" id="PTHR11472">
    <property type="entry name" value="DNA REPAIR DEAD HELICASE RAD3/XP-D SUBFAMILY MEMBER"/>
    <property type="match status" value="1"/>
</dbReference>
<dbReference type="Gene3D" id="3.40.50.300">
    <property type="entry name" value="P-loop containing nucleotide triphosphate hydrolases"/>
    <property type="match status" value="1"/>
</dbReference>
<evidence type="ECO:0000256" key="7">
    <source>
        <dbReference type="ARBA" id="ARBA00023125"/>
    </source>
</evidence>
<sequence length="542" mass="61484">MFEEIVRCMKSGIAPGIDRISAEMLKAITPSCQLGCCIGYLAKSGTTISVDGLLVYFPYEYIYPEQYAYMLELKRTFDAKGHCLLEMPSGTGKTTTLLSLIVAYIMENPHIVRKLIYCSRTVPEIEKVIAELKHLMNYYEKQTGVMPNITGLVLSSRKNMCIHSEVSKERDGKIVDAKCYGMTASYVRDRAATDDSVPICQYFEGFQAEGKETTLPPGVYSIDDMKEFGRERNWCPYFMSRFAINQAHVVVYSYHYLLDPKIAEVVSKELARESVVVCDEAHNIDNVCVDSMSVKINRRLIEKSTTGVHTLEKYVAEMKDDDRRRLNDEYLRLVQGLKDAAMQRETDMVLANPALPSEILKEVVPGNIRNADHFLSFLKRFIEYIKSRLRVQHVVQESPAGFLKDIQQKVCIERKPLRFCAERLSSLLRTLEITDLTEFGPLTVITSFATLVSSYTKGFTIIIEPFDDKTPTVSNPIMHLSCMDSSIAMKPIFQRFQSVVITSGTLSPMDMYPKILDFEPVVMSSFTMTLARPCLLPMILVI</sequence>
<reference evidence="12" key="1">
    <citation type="submission" date="2007-03" db="EMBL/GenBank/DDBJ databases">
        <title>Annotation of Culex pipiens quinquefasciatus.</title>
        <authorList>
            <consortium name="The Broad Institute Genome Sequencing Platform"/>
            <person name="Atkinson P.W."/>
            <person name="Hemingway J."/>
            <person name="Christensen B.M."/>
            <person name="Higgs S."/>
            <person name="Kodira C."/>
            <person name="Hannick L."/>
            <person name="Megy K."/>
            <person name="O'Leary S."/>
            <person name="Pearson M."/>
            <person name="Haas B.J."/>
            <person name="Mauceli E."/>
            <person name="Wortman J.R."/>
            <person name="Lee N.H."/>
            <person name="Guigo R."/>
            <person name="Stanke M."/>
            <person name="Alvarado L."/>
            <person name="Amedeo P."/>
            <person name="Antoine C.H."/>
            <person name="Arensburger P."/>
            <person name="Bidwell S.L."/>
            <person name="Crawford M."/>
            <person name="Camaro F."/>
            <person name="Devon K."/>
            <person name="Engels R."/>
            <person name="Hammond M."/>
            <person name="Howarth C."/>
            <person name="Koehrsen M."/>
            <person name="Lawson D."/>
            <person name="Montgomery P."/>
            <person name="Nene V."/>
            <person name="Nusbaum C."/>
            <person name="Puiu D."/>
            <person name="Romero-Severson J."/>
            <person name="Severson D.W."/>
            <person name="Shumway M."/>
            <person name="Sisk P."/>
            <person name="Stolte C."/>
            <person name="Zeng Q."/>
            <person name="Eisenstadt E."/>
            <person name="Fraser-Liggett C."/>
            <person name="Strausberg R."/>
            <person name="Galagan J."/>
            <person name="Birren B."/>
            <person name="Collins F.H."/>
        </authorList>
    </citation>
    <scope>NUCLEOTIDE SEQUENCE [LARGE SCALE GENOMIC DNA]</scope>
    <source>
        <strain evidence="12">JHB</strain>
    </source>
</reference>
<dbReference type="Pfam" id="PF06777">
    <property type="entry name" value="HBB"/>
    <property type="match status" value="1"/>
</dbReference>
<evidence type="ECO:0000256" key="6">
    <source>
        <dbReference type="ARBA" id="ARBA00022840"/>
    </source>
</evidence>
<keyword evidence="2" id="KW-0004">4Fe-4S</keyword>
<keyword evidence="6" id="KW-0067">ATP-binding</keyword>
<dbReference type="InterPro" id="IPR027417">
    <property type="entry name" value="P-loop_NTPase"/>
</dbReference>
<organism>
    <name type="scientific">Culex quinquefasciatus</name>
    <name type="common">Southern house mosquito</name>
    <name type="synonym">Culex pungens</name>
    <dbReference type="NCBI Taxonomy" id="7176"/>
    <lineage>
        <taxon>Eukaryota</taxon>
        <taxon>Metazoa</taxon>
        <taxon>Ecdysozoa</taxon>
        <taxon>Arthropoda</taxon>
        <taxon>Hexapoda</taxon>
        <taxon>Insecta</taxon>
        <taxon>Pterygota</taxon>
        <taxon>Neoptera</taxon>
        <taxon>Endopterygota</taxon>
        <taxon>Diptera</taxon>
        <taxon>Nematocera</taxon>
        <taxon>Culicoidea</taxon>
        <taxon>Culicidae</taxon>
        <taxon>Culicinae</taxon>
        <taxon>Culicini</taxon>
        <taxon>Culex</taxon>
        <taxon>Culex</taxon>
    </lineage>
</organism>
<dbReference type="InterPro" id="IPR001945">
    <property type="entry name" value="RAD3/XPD"/>
</dbReference>
<proteinExistence type="predicted"/>
<protein>
    <recommendedName>
        <fullName evidence="9">DNA 5'-3' helicase</fullName>
        <ecNumber evidence="9">5.6.2.3</ecNumber>
    </recommendedName>
</protein>
<evidence type="ECO:0000256" key="10">
    <source>
        <dbReference type="ARBA" id="ARBA00048954"/>
    </source>
</evidence>
<keyword evidence="3" id="KW-0547">Nucleotide-binding</keyword>
<dbReference type="FunCoup" id="B0XHE1">
    <property type="interactions" value="1767"/>
</dbReference>
<keyword evidence="2" id="KW-0411">Iron-sulfur</keyword>
<evidence type="ECO:0000256" key="1">
    <source>
        <dbReference type="ARBA" id="ARBA00001966"/>
    </source>
</evidence>
<name>B0XHE1_CULQU</name>
<evidence type="ECO:0000259" key="11">
    <source>
        <dbReference type="PROSITE" id="PS51193"/>
    </source>
</evidence>
<evidence type="ECO:0000256" key="4">
    <source>
        <dbReference type="ARBA" id="ARBA00022763"/>
    </source>
</evidence>
<evidence type="ECO:0000256" key="5">
    <source>
        <dbReference type="ARBA" id="ARBA00022801"/>
    </source>
</evidence>